<evidence type="ECO:0000256" key="3">
    <source>
        <dbReference type="ARBA" id="ARBA00004931"/>
    </source>
</evidence>
<evidence type="ECO:0000256" key="1">
    <source>
        <dbReference type="ARBA" id="ARBA00001933"/>
    </source>
</evidence>
<dbReference type="PROSITE" id="PS00770">
    <property type="entry name" value="AA_TRANSFER_CLASS_4"/>
    <property type="match status" value="1"/>
</dbReference>
<keyword evidence="14" id="KW-1185">Reference proteome</keyword>
<evidence type="ECO:0000256" key="10">
    <source>
        <dbReference type="ARBA" id="ARBA00049229"/>
    </source>
</evidence>
<evidence type="ECO:0000256" key="5">
    <source>
        <dbReference type="ARBA" id="ARBA00009320"/>
    </source>
</evidence>
<gene>
    <name evidence="13" type="ORF">A7E78_06440</name>
</gene>
<evidence type="ECO:0000256" key="8">
    <source>
        <dbReference type="ARBA" id="ARBA00048212"/>
    </source>
</evidence>
<evidence type="ECO:0000256" key="9">
    <source>
        <dbReference type="ARBA" id="ARBA00048798"/>
    </source>
</evidence>
<dbReference type="InterPro" id="IPR036038">
    <property type="entry name" value="Aminotransferase-like"/>
</dbReference>
<dbReference type="PANTHER" id="PTHR42743:SF11">
    <property type="entry name" value="AMINODEOXYCHORISMATE LYASE"/>
    <property type="match status" value="1"/>
</dbReference>
<evidence type="ECO:0000256" key="4">
    <source>
        <dbReference type="ARBA" id="ARBA00005072"/>
    </source>
</evidence>
<dbReference type="InterPro" id="IPR043131">
    <property type="entry name" value="BCAT-like_N"/>
</dbReference>
<dbReference type="Gene3D" id="3.20.10.10">
    <property type="entry name" value="D-amino Acid Aminotransferase, subunit A, domain 2"/>
    <property type="match status" value="1"/>
</dbReference>
<comment type="pathway">
    <text evidence="4">Amino-acid biosynthesis; L-leucine biosynthesis; L-leucine from 3-methyl-2-oxobutanoate: step 4/4.</text>
</comment>
<name>A0A1L3GNL5_9BACT</name>
<dbReference type="InterPro" id="IPR018300">
    <property type="entry name" value="Aminotrans_IV_CS"/>
</dbReference>
<dbReference type="FunFam" id="3.20.10.10:FF:000002">
    <property type="entry name" value="D-alanine aminotransferase"/>
    <property type="match status" value="1"/>
</dbReference>
<comment type="pathway">
    <text evidence="3">Amino-acid biosynthesis; L-valine biosynthesis; L-valine from pyruvate: step 4/4.</text>
</comment>
<evidence type="ECO:0000256" key="12">
    <source>
        <dbReference type="RuleBase" id="RU004516"/>
    </source>
</evidence>
<comment type="catalytic activity">
    <reaction evidence="9">
        <text>L-isoleucine + 2-oxoglutarate = (S)-3-methyl-2-oxopentanoate + L-glutamate</text>
        <dbReference type="Rhea" id="RHEA:24801"/>
        <dbReference type="ChEBI" id="CHEBI:16810"/>
        <dbReference type="ChEBI" id="CHEBI:29985"/>
        <dbReference type="ChEBI" id="CHEBI:35146"/>
        <dbReference type="ChEBI" id="CHEBI:58045"/>
        <dbReference type="EC" id="2.6.1.42"/>
    </reaction>
</comment>
<accession>A0A1L3GNL5</accession>
<dbReference type="PANTHER" id="PTHR42743">
    <property type="entry name" value="AMINO-ACID AMINOTRANSFERASE"/>
    <property type="match status" value="1"/>
</dbReference>
<evidence type="ECO:0000313" key="13">
    <source>
        <dbReference type="EMBL" id="APG27512.1"/>
    </source>
</evidence>
<protein>
    <recommendedName>
        <fullName evidence="6">branched-chain-amino-acid transaminase</fullName>
        <ecNumber evidence="6">2.6.1.42</ecNumber>
    </recommendedName>
</protein>
<dbReference type="InterPro" id="IPR043132">
    <property type="entry name" value="BCAT-like_C"/>
</dbReference>
<evidence type="ECO:0000256" key="6">
    <source>
        <dbReference type="ARBA" id="ARBA00013053"/>
    </source>
</evidence>
<comment type="similarity">
    <text evidence="5 11">Belongs to the class-IV pyridoxal-phosphate-dependent aminotransferase family.</text>
</comment>
<dbReference type="OrthoDB" id="9805628at2"/>
<comment type="cofactor">
    <cofactor evidence="1 12">
        <name>pyridoxal 5'-phosphate</name>
        <dbReference type="ChEBI" id="CHEBI:597326"/>
    </cofactor>
</comment>
<dbReference type="GO" id="GO:0046394">
    <property type="term" value="P:carboxylic acid biosynthetic process"/>
    <property type="evidence" value="ECO:0007669"/>
    <property type="project" value="UniProtKB-ARBA"/>
</dbReference>
<dbReference type="Proteomes" id="UP000182517">
    <property type="component" value="Chromosome"/>
</dbReference>
<dbReference type="InterPro" id="IPR050571">
    <property type="entry name" value="Class-IV_PLP-Dep_Aminotrnsfr"/>
</dbReference>
<dbReference type="GO" id="GO:0004084">
    <property type="term" value="F:branched-chain-amino-acid transaminase activity"/>
    <property type="evidence" value="ECO:0007669"/>
    <property type="project" value="UniProtKB-EC"/>
</dbReference>
<proteinExistence type="inferred from homology"/>
<keyword evidence="7 12" id="KW-0663">Pyridoxal phosphate</keyword>
<evidence type="ECO:0000256" key="11">
    <source>
        <dbReference type="RuleBase" id="RU004106"/>
    </source>
</evidence>
<dbReference type="GO" id="GO:0008652">
    <property type="term" value="P:amino acid biosynthetic process"/>
    <property type="evidence" value="ECO:0007669"/>
    <property type="project" value="UniProtKB-ARBA"/>
</dbReference>
<dbReference type="STRING" id="1842532.A7E78_06440"/>
<dbReference type="InterPro" id="IPR001544">
    <property type="entry name" value="Aminotrans_IV"/>
</dbReference>
<dbReference type="Pfam" id="PF01063">
    <property type="entry name" value="Aminotran_4"/>
    <property type="match status" value="1"/>
</dbReference>
<dbReference type="RefSeq" id="WP_072283478.1">
    <property type="nucleotide sequence ID" value="NZ_CP015519.1"/>
</dbReference>
<comment type="pathway">
    <text evidence="2">Amino-acid biosynthesis; L-isoleucine biosynthesis; L-isoleucine from 2-oxobutanoate: step 4/4.</text>
</comment>
<dbReference type="KEGG" id="pef:A7E78_06440"/>
<dbReference type="EMBL" id="CP015519">
    <property type="protein sequence ID" value="APG27512.1"/>
    <property type="molecule type" value="Genomic_DNA"/>
</dbReference>
<dbReference type="EC" id="2.6.1.42" evidence="6"/>
<dbReference type="CDD" id="cd00449">
    <property type="entry name" value="PLPDE_IV"/>
    <property type="match status" value="1"/>
</dbReference>
<dbReference type="AlphaFoldDB" id="A0A1L3GNL5"/>
<evidence type="ECO:0000313" key="14">
    <source>
        <dbReference type="Proteomes" id="UP000182517"/>
    </source>
</evidence>
<dbReference type="SUPFAM" id="SSF56752">
    <property type="entry name" value="D-aminoacid aminotransferase-like PLP-dependent enzymes"/>
    <property type="match status" value="1"/>
</dbReference>
<evidence type="ECO:0000256" key="2">
    <source>
        <dbReference type="ARBA" id="ARBA00004824"/>
    </source>
</evidence>
<comment type="catalytic activity">
    <reaction evidence="10">
        <text>L-leucine + 2-oxoglutarate = 4-methyl-2-oxopentanoate + L-glutamate</text>
        <dbReference type="Rhea" id="RHEA:18321"/>
        <dbReference type="ChEBI" id="CHEBI:16810"/>
        <dbReference type="ChEBI" id="CHEBI:17865"/>
        <dbReference type="ChEBI" id="CHEBI:29985"/>
        <dbReference type="ChEBI" id="CHEBI:57427"/>
        <dbReference type="EC" id="2.6.1.42"/>
    </reaction>
</comment>
<organism evidence="13 14">
    <name type="scientific">Syntrophotalea acetylenivorans</name>
    <dbReference type="NCBI Taxonomy" id="1842532"/>
    <lineage>
        <taxon>Bacteria</taxon>
        <taxon>Pseudomonadati</taxon>
        <taxon>Thermodesulfobacteriota</taxon>
        <taxon>Desulfuromonadia</taxon>
        <taxon>Desulfuromonadales</taxon>
        <taxon>Syntrophotaleaceae</taxon>
        <taxon>Syntrophotalea</taxon>
    </lineage>
</organism>
<sequence>MLIYNLNGEFVDAADANLACNDSAVLFGDSLFETFKAQDGHIQFLDQHLDRLELGARLLNFPCDRPALRSALLETAARLTAPMARLRLTLSRGPMTSLAFPSAVSGHFFINAGPYQEPDSAELQQGVICVFAPNRRVNPLSHLPQLKRGNYADCLYAADYARRKGAREALFNEDGQVLEGATSNLFMIKNDTLLTPPAGELVLAGIIRRQVLLAAADRGLSAEERPISEEDLFNADEAFLTNSLIGLLPIAQIENRSMKRGLWTARLATAVAQAAAAVFGAENGTNRKNF</sequence>
<comment type="catalytic activity">
    <reaction evidence="8">
        <text>L-valine + 2-oxoglutarate = 3-methyl-2-oxobutanoate + L-glutamate</text>
        <dbReference type="Rhea" id="RHEA:24813"/>
        <dbReference type="ChEBI" id="CHEBI:11851"/>
        <dbReference type="ChEBI" id="CHEBI:16810"/>
        <dbReference type="ChEBI" id="CHEBI:29985"/>
        <dbReference type="ChEBI" id="CHEBI:57762"/>
        <dbReference type="EC" id="2.6.1.42"/>
    </reaction>
</comment>
<dbReference type="Gene3D" id="3.30.470.10">
    <property type="match status" value="1"/>
</dbReference>
<evidence type="ECO:0000256" key="7">
    <source>
        <dbReference type="ARBA" id="ARBA00022898"/>
    </source>
</evidence>
<reference evidence="13 14" key="1">
    <citation type="journal article" date="2017" name="Genome Announc.">
        <title>Complete Genome Sequences of Two Acetylene-Fermenting Pelobacter acetylenicus Strains.</title>
        <authorList>
            <person name="Sutton J.M."/>
            <person name="Baesman S.M."/>
            <person name="Fierst J.L."/>
            <person name="Poret-Peterson A.T."/>
            <person name="Oremland R.S."/>
            <person name="Dunlap D.S."/>
            <person name="Akob D.M."/>
        </authorList>
    </citation>
    <scope>NUCLEOTIDE SEQUENCE [LARGE SCALE GENOMIC DNA]</scope>
    <source>
        <strain evidence="13 14">SFB93</strain>
    </source>
</reference>